<reference evidence="2 3" key="1">
    <citation type="submission" date="2020-05" db="EMBL/GenBank/DDBJ databases">
        <title>Aquincola sp. isolate from soil.</title>
        <authorList>
            <person name="Han J."/>
            <person name="Kim D.-U."/>
        </authorList>
    </citation>
    <scope>NUCLEOTIDE SEQUENCE [LARGE SCALE GENOMIC DNA]</scope>
    <source>
        <strain evidence="2 3">S2</strain>
    </source>
</reference>
<evidence type="ECO:0000313" key="2">
    <source>
        <dbReference type="EMBL" id="NRF72122.1"/>
    </source>
</evidence>
<dbReference type="EMBL" id="JABRWJ010000018">
    <property type="protein sequence ID" value="NRF72122.1"/>
    <property type="molecule type" value="Genomic_DNA"/>
</dbReference>
<organism evidence="2 3">
    <name type="scientific">Pseudaquabacterium terrae</name>
    <dbReference type="NCBI Taxonomy" id="2732868"/>
    <lineage>
        <taxon>Bacteria</taxon>
        <taxon>Pseudomonadati</taxon>
        <taxon>Pseudomonadota</taxon>
        <taxon>Betaproteobacteria</taxon>
        <taxon>Burkholderiales</taxon>
        <taxon>Sphaerotilaceae</taxon>
        <taxon>Pseudaquabacterium</taxon>
    </lineage>
</organism>
<keyword evidence="1" id="KW-0732">Signal</keyword>
<comment type="caution">
    <text evidence="2">The sequence shown here is derived from an EMBL/GenBank/DDBJ whole genome shotgun (WGS) entry which is preliminary data.</text>
</comment>
<keyword evidence="3" id="KW-1185">Reference proteome</keyword>
<feature type="signal peptide" evidence="1">
    <location>
        <begin position="1"/>
        <end position="23"/>
    </location>
</feature>
<proteinExistence type="predicted"/>
<gene>
    <name evidence="2" type="ORF">HLB44_34575</name>
</gene>
<protein>
    <submittedName>
        <fullName evidence="2">Uncharacterized protein</fullName>
    </submittedName>
</protein>
<dbReference type="Proteomes" id="UP000737171">
    <property type="component" value="Unassembled WGS sequence"/>
</dbReference>
<name>A0ABX2ETP4_9BURK</name>
<sequence>MTAAQMRRAALATVLLSALSAQAGYLRVTLSDNNTRLTLTKTGGVNVLAPAFAEQVGFSEVKLSADGKHVGWLALFPNCCTSYPIALKLVVLDDAGRLHTFDGEKLAIFDWCFVPTRRAVAFRQGVLHGTDAQHFELRRIEDDHRMAQYDYPHDEQRQAHARSRAPRWLRCVPE</sequence>
<evidence type="ECO:0000256" key="1">
    <source>
        <dbReference type="SAM" id="SignalP"/>
    </source>
</evidence>
<accession>A0ABX2ETP4</accession>
<evidence type="ECO:0000313" key="3">
    <source>
        <dbReference type="Proteomes" id="UP000737171"/>
    </source>
</evidence>
<feature type="chain" id="PRO_5045775509" evidence="1">
    <location>
        <begin position="24"/>
        <end position="174"/>
    </location>
</feature>
<dbReference type="RefSeq" id="WP_173134755.1">
    <property type="nucleotide sequence ID" value="NZ_JABRWJ010000018.1"/>
</dbReference>